<name>A0AAW4TL65_9BURK</name>
<dbReference type="Proteomes" id="UP001199070">
    <property type="component" value="Unassembled WGS sequence"/>
</dbReference>
<accession>A0AAW4TL65</accession>
<dbReference type="EMBL" id="JAIZTC010000008">
    <property type="protein sequence ID" value="MCA8382525.1"/>
    <property type="molecule type" value="Genomic_DNA"/>
</dbReference>
<protein>
    <submittedName>
        <fullName evidence="1">Uncharacterized protein</fullName>
    </submittedName>
</protein>
<gene>
    <name evidence="1" type="ORF">LGN22_26830</name>
</gene>
<comment type="caution">
    <text evidence="1">The sequence shown here is derived from an EMBL/GenBank/DDBJ whole genome shotgun (WGS) entry which is preliminary data.</text>
</comment>
<organism evidence="1 2">
    <name type="scientific">Burkholderia cenocepacia</name>
    <dbReference type="NCBI Taxonomy" id="95486"/>
    <lineage>
        <taxon>Bacteria</taxon>
        <taxon>Pseudomonadati</taxon>
        <taxon>Pseudomonadota</taxon>
        <taxon>Betaproteobacteria</taxon>
        <taxon>Burkholderiales</taxon>
        <taxon>Burkholderiaceae</taxon>
        <taxon>Burkholderia</taxon>
        <taxon>Burkholderia cepacia complex</taxon>
    </lineage>
</organism>
<sequence length="170" mass="17220">MRKTILARLLGLIFPAIGPGQTPTIPMLGALPDQVGLGNAILGINPLQEAIYNADAATASKTLTATEMCGAAQCFLAFTGTFGAGGAITLPTVANLVAALPAAVQANPVGITWQLRVINVGTTQTLTMTTNTGWTLGGTMTLATATFRDFVVTITSATTASLQNVGSGTP</sequence>
<dbReference type="AlphaFoldDB" id="A0AAW4TL65"/>
<reference evidence="1" key="1">
    <citation type="submission" date="2023-08" db="EMBL/GenBank/DDBJ databases">
        <title>A collection of bacterial strains from the Burkholderia cepacia Research Laboratory and Repository.</title>
        <authorList>
            <person name="Lipuma J."/>
            <person name="Spilker T."/>
        </authorList>
    </citation>
    <scope>NUCLEOTIDE SEQUENCE</scope>
    <source>
        <strain evidence="1">AU0862</strain>
    </source>
</reference>
<evidence type="ECO:0000313" key="2">
    <source>
        <dbReference type="Proteomes" id="UP001199070"/>
    </source>
</evidence>
<evidence type="ECO:0000313" key="1">
    <source>
        <dbReference type="EMBL" id="MCA8382525.1"/>
    </source>
</evidence>
<dbReference type="RefSeq" id="WP_226135173.1">
    <property type="nucleotide sequence ID" value="NZ_JAIZTC010000008.1"/>
</dbReference>
<proteinExistence type="predicted"/>